<evidence type="ECO:0008006" key="3">
    <source>
        <dbReference type="Google" id="ProtNLM"/>
    </source>
</evidence>
<keyword evidence="2" id="KW-1185">Reference proteome</keyword>
<evidence type="ECO:0000313" key="1">
    <source>
        <dbReference type="EMBL" id="QOY89133.1"/>
    </source>
</evidence>
<dbReference type="AlphaFoldDB" id="A0A7S7NSR1"/>
<gene>
    <name evidence="1" type="ORF">IRI77_04015</name>
</gene>
<organism evidence="1 2">
    <name type="scientific">Paludibaculum fermentans</name>
    <dbReference type="NCBI Taxonomy" id="1473598"/>
    <lineage>
        <taxon>Bacteria</taxon>
        <taxon>Pseudomonadati</taxon>
        <taxon>Acidobacteriota</taxon>
        <taxon>Terriglobia</taxon>
        <taxon>Bryobacterales</taxon>
        <taxon>Bryobacteraceae</taxon>
        <taxon>Paludibaculum</taxon>
    </lineage>
</organism>
<dbReference type="EMBL" id="CP063849">
    <property type="protein sequence ID" value="QOY89133.1"/>
    <property type="molecule type" value="Genomic_DNA"/>
</dbReference>
<dbReference type="KEGG" id="pfer:IRI77_04015"/>
<dbReference type="Proteomes" id="UP000593892">
    <property type="component" value="Chromosome"/>
</dbReference>
<sequence length="436" mass="47375">MAQKATPDPVPSSASSNAASPDAEVLFELRQVLESSEFAGSERGRTLLVYLVENALSGGLERLKERTIGIEIFGRDASYDTGQDAIVRVSANSVRKRLQAYYSRVPAASRVRIVLPAGTYVPEFQRVVEEPVDVPGPAEVPQGPTARPPNAFLSKMRLSFALVVLVLACAVLGYQNWKFRSAVAVSVRPDVLPWSGFAGRADAGIILTDANFTLHKSFSHREMTLAEYSSLDWLYELKAQAPAMLPLSGVPYTSVASAVTASRIAILLDRWGVTSFVRSARNMQVDDFKEDRPMILLGSAPSNPWVELIHDRLNFHVSVDVVRGMQLVLNRSPRQGEQASYVPTAQNQTAGVAYAVVALMPNLANKGPILLIAGTNANATQAAGEFLTDLPLLRSELAGRKILPGRKVQKMELLLRVDCMNSGASRSEVVAHRLTP</sequence>
<dbReference type="RefSeq" id="WP_194450795.1">
    <property type="nucleotide sequence ID" value="NZ_CP063849.1"/>
</dbReference>
<reference evidence="1 2" key="1">
    <citation type="submission" date="2020-10" db="EMBL/GenBank/DDBJ databases">
        <title>Complete genome sequence of Paludibaculum fermentans P105T, a facultatively anaerobic acidobacterium capable of dissimilatory Fe(III) reduction.</title>
        <authorList>
            <person name="Dedysh S.N."/>
            <person name="Beletsky A.V."/>
            <person name="Kulichevskaya I.S."/>
            <person name="Mardanov A.V."/>
            <person name="Ravin N.V."/>
        </authorList>
    </citation>
    <scope>NUCLEOTIDE SEQUENCE [LARGE SCALE GENOMIC DNA]</scope>
    <source>
        <strain evidence="1 2">P105</strain>
    </source>
</reference>
<protein>
    <recommendedName>
        <fullName evidence="3">Adenylate cyclase</fullName>
    </recommendedName>
</protein>
<name>A0A7S7NSR1_PALFE</name>
<evidence type="ECO:0000313" key="2">
    <source>
        <dbReference type="Proteomes" id="UP000593892"/>
    </source>
</evidence>
<accession>A0A7S7NSR1</accession>
<proteinExistence type="predicted"/>